<dbReference type="AlphaFoldDB" id="A0A645BM01"/>
<organism evidence="1">
    <name type="scientific">bioreactor metagenome</name>
    <dbReference type="NCBI Taxonomy" id="1076179"/>
    <lineage>
        <taxon>unclassified sequences</taxon>
        <taxon>metagenomes</taxon>
        <taxon>ecological metagenomes</taxon>
    </lineage>
</organism>
<gene>
    <name evidence="1" type="ORF">SDC9_113419</name>
</gene>
<comment type="caution">
    <text evidence="1">The sequence shown here is derived from an EMBL/GenBank/DDBJ whole genome shotgun (WGS) entry which is preliminary data.</text>
</comment>
<accession>A0A645BM01</accession>
<protein>
    <submittedName>
        <fullName evidence="1">Uncharacterized protein</fullName>
    </submittedName>
</protein>
<dbReference type="EMBL" id="VSSQ01021131">
    <property type="protein sequence ID" value="MPM66510.1"/>
    <property type="molecule type" value="Genomic_DNA"/>
</dbReference>
<evidence type="ECO:0000313" key="1">
    <source>
        <dbReference type="EMBL" id="MPM66510.1"/>
    </source>
</evidence>
<name>A0A645BM01_9ZZZZ</name>
<proteinExistence type="predicted"/>
<reference evidence="1" key="1">
    <citation type="submission" date="2019-08" db="EMBL/GenBank/DDBJ databases">
        <authorList>
            <person name="Kucharzyk K."/>
            <person name="Murdoch R.W."/>
            <person name="Higgins S."/>
            <person name="Loffler F."/>
        </authorList>
    </citation>
    <scope>NUCLEOTIDE SEQUENCE</scope>
</reference>
<sequence length="276" mass="30572">MTVNNTSGQQDNVGNYTGKLNLDTTSKNTVSSGLTNNYNITYTDSFDIEKRQLTYDISGERQYGTGNEHTTYQPIVLDGITSWDQSSFTNAANITNTADRTTTVGKHTDKLSVDFNSLTATQLNNYEIDGTGTLNIIKANFLYTADKTEYYQGERIPTQTGTVVNSYGEDVSDLVGSLTWPTPADYRSAVGYYEIIGHGSNDASGNYDFTQNQNNYTALRIKVRPTDPQTEGAKAALMYGGYGPLRRPLLDIRYLTVVDQGINRGDDYKNKEGYSF</sequence>